<evidence type="ECO:0000313" key="3">
    <source>
        <dbReference type="WBParaSite" id="PgR054_g057_t01"/>
    </source>
</evidence>
<feature type="compositionally biased region" description="Basic and acidic residues" evidence="1">
    <location>
        <begin position="206"/>
        <end position="226"/>
    </location>
</feature>
<dbReference type="AlphaFoldDB" id="A0A915BTA4"/>
<evidence type="ECO:0000313" key="2">
    <source>
        <dbReference type="Proteomes" id="UP000887569"/>
    </source>
</evidence>
<keyword evidence="2" id="KW-1185">Reference proteome</keyword>
<feature type="compositionally biased region" description="Polar residues" evidence="1">
    <location>
        <begin position="86"/>
        <end position="103"/>
    </location>
</feature>
<dbReference type="Proteomes" id="UP000887569">
    <property type="component" value="Unplaced"/>
</dbReference>
<reference evidence="3" key="1">
    <citation type="submission" date="2022-11" db="UniProtKB">
        <authorList>
            <consortium name="WormBaseParasite"/>
        </authorList>
    </citation>
    <scope>IDENTIFICATION</scope>
</reference>
<feature type="region of interest" description="Disordered" evidence="1">
    <location>
        <begin position="199"/>
        <end position="296"/>
    </location>
</feature>
<feature type="compositionally biased region" description="Basic and acidic residues" evidence="1">
    <location>
        <begin position="125"/>
        <end position="138"/>
    </location>
</feature>
<feature type="region of interest" description="Disordered" evidence="1">
    <location>
        <begin position="60"/>
        <end position="142"/>
    </location>
</feature>
<proteinExistence type="predicted"/>
<protein>
    <submittedName>
        <fullName evidence="3">Uncharacterized protein</fullName>
    </submittedName>
</protein>
<sequence>MLRWVGRVVLVVTVVTNLVHLLLPASAYLQRVETVNENRSALPLSEEDESSDRKQVLKRNTIDGGRSMLDAEESEGAGAKQRYRGQENSATNSSDAVPYQHSTKWLKPGKLSADNRFLMNRSRRDKSNVASDKDERASKLILENSGKEVSKLSENRVPHKDAVPSIINSVDPDYWRDDVWPYLRRGSARRNGRIRYLSPTVTGKKGVKENGTKKSDKKWWHNERENPQSADDDEKFEWEKSLDEAEESGNEILKKMENLAAEEEERDQWSEVEYEREKAHGKDHREEDRSNDANVENGIEGSIRKWHFRDAIKPKI</sequence>
<feature type="compositionally biased region" description="Basic and acidic residues" evidence="1">
    <location>
        <begin position="267"/>
        <end position="291"/>
    </location>
</feature>
<evidence type="ECO:0000256" key="1">
    <source>
        <dbReference type="SAM" id="MobiDB-lite"/>
    </source>
</evidence>
<dbReference type="WBParaSite" id="PgR054_g057_t01">
    <property type="protein sequence ID" value="PgR054_g057_t01"/>
    <property type="gene ID" value="PgR054_g057"/>
</dbReference>
<organism evidence="2 3">
    <name type="scientific">Parascaris univalens</name>
    <name type="common">Nematode worm</name>
    <dbReference type="NCBI Taxonomy" id="6257"/>
    <lineage>
        <taxon>Eukaryota</taxon>
        <taxon>Metazoa</taxon>
        <taxon>Ecdysozoa</taxon>
        <taxon>Nematoda</taxon>
        <taxon>Chromadorea</taxon>
        <taxon>Rhabditida</taxon>
        <taxon>Spirurina</taxon>
        <taxon>Ascaridomorpha</taxon>
        <taxon>Ascaridoidea</taxon>
        <taxon>Ascarididae</taxon>
        <taxon>Parascaris</taxon>
    </lineage>
</organism>
<name>A0A915BTA4_PARUN</name>
<accession>A0A915BTA4</accession>